<evidence type="ECO:0000313" key="8">
    <source>
        <dbReference type="EMBL" id="KZV30551.1"/>
    </source>
</evidence>
<dbReference type="PANTHER" id="PTHR33057:SF70">
    <property type="entry name" value="TRANSCRIPTION REPRESSOR-RELATED"/>
    <property type="match status" value="1"/>
</dbReference>
<keyword evidence="4 6" id="KW-0804">Transcription</keyword>
<evidence type="ECO:0000256" key="1">
    <source>
        <dbReference type="ARBA" id="ARBA00004123"/>
    </source>
</evidence>
<dbReference type="AlphaFoldDB" id="A0A2Z7B8T8"/>
<keyword evidence="2 6" id="KW-0678">Repressor</keyword>
<feature type="domain" description="OVATE" evidence="7">
    <location>
        <begin position="1"/>
        <end position="45"/>
    </location>
</feature>
<accession>A0A2Z7B8T8</accession>
<organism evidence="8 9">
    <name type="scientific">Dorcoceras hygrometricum</name>
    <dbReference type="NCBI Taxonomy" id="472368"/>
    <lineage>
        <taxon>Eukaryota</taxon>
        <taxon>Viridiplantae</taxon>
        <taxon>Streptophyta</taxon>
        <taxon>Embryophyta</taxon>
        <taxon>Tracheophyta</taxon>
        <taxon>Spermatophyta</taxon>
        <taxon>Magnoliopsida</taxon>
        <taxon>eudicotyledons</taxon>
        <taxon>Gunneridae</taxon>
        <taxon>Pentapetalae</taxon>
        <taxon>asterids</taxon>
        <taxon>lamiids</taxon>
        <taxon>Lamiales</taxon>
        <taxon>Gesneriaceae</taxon>
        <taxon>Didymocarpoideae</taxon>
        <taxon>Trichosporeae</taxon>
        <taxon>Loxocarpinae</taxon>
        <taxon>Dorcoceras</taxon>
    </lineage>
</organism>
<evidence type="ECO:0000256" key="4">
    <source>
        <dbReference type="ARBA" id="ARBA00023163"/>
    </source>
</evidence>
<keyword evidence="5 6" id="KW-0539">Nucleus</keyword>
<protein>
    <recommendedName>
        <fullName evidence="6">Transcription repressor</fullName>
    </recommendedName>
    <alternativeName>
        <fullName evidence="6">Ovate family protein</fullName>
    </alternativeName>
</protein>
<dbReference type="PROSITE" id="PS51754">
    <property type="entry name" value="OVATE"/>
    <property type="match status" value="1"/>
</dbReference>
<dbReference type="EMBL" id="KV008237">
    <property type="protein sequence ID" value="KZV30551.1"/>
    <property type="molecule type" value="Genomic_DNA"/>
</dbReference>
<evidence type="ECO:0000313" key="9">
    <source>
        <dbReference type="Proteomes" id="UP000250235"/>
    </source>
</evidence>
<keyword evidence="3 6" id="KW-0805">Transcription regulation</keyword>
<gene>
    <name evidence="8" type="ORF">F511_05701</name>
</gene>
<dbReference type="GO" id="GO:0045892">
    <property type="term" value="P:negative regulation of DNA-templated transcription"/>
    <property type="evidence" value="ECO:0007669"/>
    <property type="project" value="UniProtKB-UniRule"/>
</dbReference>
<reference evidence="8 9" key="1">
    <citation type="journal article" date="2015" name="Proc. Natl. Acad. Sci. U.S.A.">
        <title>The resurrection genome of Boea hygrometrica: A blueprint for survival of dehydration.</title>
        <authorList>
            <person name="Xiao L."/>
            <person name="Yang G."/>
            <person name="Zhang L."/>
            <person name="Yang X."/>
            <person name="Zhao S."/>
            <person name="Ji Z."/>
            <person name="Zhou Q."/>
            <person name="Hu M."/>
            <person name="Wang Y."/>
            <person name="Chen M."/>
            <person name="Xu Y."/>
            <person name="Jin H."/>
            <person name="Xiao X."/>
            <person name="Hu G."/>
            <person name="Bao F."/>
            <person name="Hu Y."/>
            <person name="Wan P."/>
            <person name="Li L."/>
            <person name="Deng X."/>
            <person name="Kuang T."/>
            <person name="Xiang C."/>
            <person name="Zhu J.K."/>
            <person name="Oliver M.J."/>
            <person name="He Y."/>
        </authorList>
    </citation>
    <scope>NUCLEOTIDE SEQUENCE [LARGE SCALE GENOMIC DNA]</scope>
    <source>
        <strain evidence="9">cv. XS01</strain>
    </source>
</reference>
<dbReference type="Pfam" id="PF04844">
    <property type="entry name" value="Ovate"/>
    <property type="match status" value="1"/>
</dbReference>
<sequence>MLQMIFENQIHSRRDLQQLLDCFLQLNSPQHHETIIQAFMELCNGGGAVTRGD</sequence>
<comment type="function">
    <text evidence="6">Transcriptional repressor that regulates multiple aspects of plant growth and development.</text>
</comment>
<evidence type="ECO:0000256" key="2">
    <source>
        <dbReference type="ARBA" id="ARBA00022491"/>
    </source>
</evidence>
<evidence type="ECO:0000259" key="7">
    <source>
        <dbReference type="PROSITE" id="PS51754"/>
    </source>
</evidence>
<comment type="subcellular location">
    <subcellularLocation>
        <location evidence="1 6">Nucleus</location>
    </subcellularLocation>
</comment>
<evidence type="ECO:0000256" key="3">
    <source>
        <dbReference type="ARBA" id="ARBA00023015"/>
    </source>
</evidence>
<dbReference type="PANTHER" id="PTHR33057">
    <property type="entry name" value="TRANSCRIPTION REPRESSOR OFP7-RELATED"/>
    <property type="match status" value="1"/>
</dbReference>
<name>A0A2Z7B8T8_9LAMI</name>
<dbReference type="InterPro" id="IPR006458">
    <property type="entry name" value="Ovate_C"/>
</dbReference>
<keyword evidence="9" id="KW-1185">Reference proteome</keyword>
<proteinExistence type="predicted"/>
<dbReference type="GO" id="GO:0005634">
    <property type="term" value="C:nucleus"/>
    <property type="evidence" value="ECO:0007669"/>
    <property type="project" value="UniProtKB-SubCell"/>
</dbReference>
<dbReference type="InterPro" id="IPR038933">
    <property type="entry name" value="Ovate"/>
</dbReference>
<evidence type="ECO:0000256" key="5">
    <source>
        <dbReference type="ARBA" id="ARBA00023242"/>
    </source>
</evidence>
<dbReference type="Proteomes" id="UP000250235">
    <property type="component" value="Unassembled WGS sequence"/>
</dbReference>
<evidence type="ECO:0000256" key="6">
    <source>
        <dbReference type="RuleBase" id="RU367028"/>
    </source>
</evidence>